<feature type="domain" description="BFD-like [2Fe-2S]-binding" evidence="1">
    <location>
        <begin position="1"/>
        <end position="47"/>
    </location>
</feature>
<reference evidence="2" key="1">
    <citation type="journal article" date="2014" name="Int. J. Syst. Evol. Microbiol.">
        <title>Complete genome sequence of Corynebacterium casei LMG S-19264T (=DSM 44701T), isolated from a smear-ripened cheese.</title>
        <authorList>
            <consortium name="US DOE Joint Genome Institute (JGI-PGF)"/>
            <person name="Walter F."/>
            <person name="Albersmeier A."/>
            <person name="Kalinowski J."/>
            <person name="Ruckert C."/>
        </authorList>
    </citation>
    <scope>NUCLEOTIDE SEQUENCE</scope>
    <source>
        <strain evidence="2">CGMCC 1.8984</strain>
    </source>
</reference>
<dbReference type="Proteomes" id="UP000636956">
    <property type="component" value="Unassembled WGS sequence"/>
</dbReference>
<reference evidence="2" key="2">
    <citation type="submission" date="2020-09" db="EMBL/GenBank/DDBJ databases">
        <authorList>
            <person name="Sun Q."/>
            <person name="Zhou Y."/>
        </authorList>
    </citation>
    <scope>NUCLEOTIDE SEQUENCE</scope>
    <source>
        <strain evidence="2">CGMCC 1.8984</strain>
    </source>
</reference>
<comment type="caution">
    <text evidence="2">The sequence shown here is derived from an EMBL/GenBank/DDBJ whole genome shotgun (WGS) entry which is preliminary data.</text>
</comment>
<name>A0A917PIB0_9MICO</name>
<protein>
    <recommendedName>
        <fullName evidence="1">BFD-like [2Fe-2S]-binding domain-containing protein</fullName>
    </recommendedName>
</protein>
<dbReference type="Pfam" id="PF04324">
    <property type="entry name" value="Fer2_BFD"/>
    <property type="match status" value="1"/>
</dbReference>
<organism evidence="2 3">
    <name type="scientific">Agromyces bauzanensis</name>
    <dbReference type="NCBI Taxonomy" id="1308924"/>
    <lineage>
        <taxon>Bacteria</taxon>
        <taxon>Bacillati</taxon>
        <taxon>Actinomycetota</taxon>
        <taxon>Actinomycetes</taxon>
        <taxon>Micrococcales</taxon>
        <taxon>Microbacteriaceae</taxon>
        <taxon>Agromyces</taxon>
    </lineage>
</organism>
<evidence type="ECO:0000313" key="3">
    <source>
        <dbReference type="Proteomes" id="UP000636956"/>
    </source>
</evidence>
<dbReference type="Gene3D" id="1.10.10.1100">
    <property type="entry name" value="BFD-like [2Fe-2S]-binding domain"/>
    <property type="match status" value="1"/>
</dbReference>
<keyword evidence="3" id="KW-1185">Reference proteome</keyword>
<accession>A0A917PIB0</accession>
<sequence length="61" mass="5918">MCWCNGVTVGRIEESAACGNTTVEGVGRDTRAGTGCGGCKGRIADVLTGAAAADGTPSLTA</sequence>
<dbReference type="RefSeq" id="WP_268236972.1">
    <property type="nucleotide sequence ID" value="NZ_BAABFW010000001.1"/>
</dbReference>
<dbReference type="EMBL" id="BMMD01000008">
    <property type="protein sequence ID" value="GGJ79370.1"/>
    <property type="molecule type" value="Genomic_DNA"/>
</dbReference>
<gene>
    <name evidence="2" type="ORF">GCM10011372_17140</name>
</gene>
<evidence type="ECO:0000313" key="2">
    <source>
        <dbReference type="EMBL" id="GGJ79370.1"/>
    </source>
</evidence>
<evidence type="ECO:0000259" key="1">
    <source>
        <dbReference type="Pfam" id="PF04324"/>
    </source>
</evidence>
<dbReference type="InterPro" id="IPR041854">
    <property type="entry name" value="BFD-like_2Fe2S-bd_dom_sf"/>
</dbReference>
<dbReference type="InterPro" id="IPR007419">
    <property type="entry name" value="BFD-like_2Fe2S-bd_dom"/>
</dbReference>
<proteinExistence type="predicted"/>
<dbReference type="AlphaFoldDB" id="A0A917PIB0"/>